<sequence length="46" mass="4956">MGALGHAAPLFPYSNPALFSLPLAFASAWLGSRRANQSTHSRKKTQ</sequence>
<reference evidence="2 3" key="1">
    <citation type="submission" date="2018-12" db="EMBL/GenBank/DDBJ databases">
        <authorList>
            <consortium name="Pathogen Informatics"/>
        </authorList>
    </citation>
    <scope>NUCLEOTIDE SEQUENCE [LARGE SCALE GENOMIC DNA]</scope>
    <source>
        <strain evidence="2 3">NCTC9695</strain>
    </source>
</reference>
<evidence type="ECO:0000313" key="3">
    <source>
        <dbReference type="Proteomes" id="UP000275777"/>
    </source>
</evidence>
<organism evidence="2 3">
    <name type="scientific">Chromobacterium violaceum</name>
    <dbReference type="NCBI Taxonomy" id="536"/>
    <lineage>
        <taxon>Bacteria</taxon>
        <taxon>Pseudomonadati</taxon>
        <taxon>Pseudomonadota</taxon>
        <taxon>Betaproteobacteria</taxon>
        <taxon>Neisseriales</taxon>
        <taxon>Chromobacteriaceae</taxon>
        <taxon>Chromobacterium</taxon>
    </lineage>
</organism>
<evidence type="ECO:0000313" key="2">
    <source>
        <dbReference type="EMBL" id="VEB40854.1"/>
    </source>
</evidence>
<keyword evidence="1" id="KW-0472">Membrane</keyword>
<accession>A0A3S4HNE7</accession>
<dbReference type="EMBL" id="LR134182">
    <property type="protein sequence ID" value="VEB40854.1"/>
    <property type="molecule type" value="Genomic_DNA"/>
</dbReference>
<keyword evidence="1" id="KW-0812">Transmembrane</keyword>
<proteinExistence type="predicted"/>
<protein>
    <submittedName>
        <fullName evidence="2">Acetate permease</fullName>
    </submittedName>
</protein>
<dbReference type="Proteomes" id="UP000275777">
    <property type="component" value="Chromosome"/>
</dbReference>
<keyword evidence="1" id="KW-1133">Transmembrane helix</keyword>
<dbReference type="AlphaFoldDB" id="A0A3S4HNE7"/>
<gene>
    <name evidence="2" type="ORF">NCTC9695_01257</name>
</gene>
<name>A0A3S4HNE7_CHRVL</name>
<evidence type="ECO:0000256" key="1">
    <source>
        <dbReference type="SAM" id="Phobius"/>
    </source>
</evidence>
<feature type="transmembrane region" description="Helical" evidence="1">
    <location>
        <begin position="13"/>
        <end position="32"/>
    </location>
</feature>